<dbReference type="EMBL" id="JAPUFD010000003">
    <property type="protein sequence ID" value="MDI1486501.1"/>
    <property type="molecule type" value="Genomic_DNA"/>
</dbReference>
<proteinExistence type="predicted"/>
<dbReference type="InterPro" id="IPR002347">
    <property type="entry name" value="SDR_fam"/>
</dbReference>
<dbReference type="Pfam" id="PF00005">
    <property type="entry name" value="ABC_tran"/>
    <property type="match status" value="2"/>
</dbReference>
<evidence type="ECO:0000313" key="5">
    <source>
        <dbReference type="EMBL" id="MDI1486501.1"/>
    </source>
</evidence>
<evidence type="ECO:0000313" key="6">
    <source>
        <dbReference type="Proteomes" id="UP001161017"/>
    </source>
</evidence>
<evidence type="ECO:0000256" key="2">
    <source>
        <dbReference type="ARBA" id="ARBA00022840"/>
    </source>
</evidence>
<keyword evidence="1" id="KW-0547">Nucleotide-binding</keyword>
<dbReference type="InterPro" id="IPR027417">
    <property type="entry name" value="P-loop_NTPase"/>
</dbReference>
<keyword evidence="6" id="KW-1185">Reference proteome</keyword>
<dbReference type="InterPro" id="IPR036291">
    <property type="entry name" value="NAD(P)-bd_dom_sf"/>
</dbReference>
<feature type="region of interest" description="Disordered" evidence="3">
    <location>
        <begin position="812"/>
        <end position="834"/>
    </location>
</feature>
<dbReference type="SMART" id="SM00382">
    <property type="entry name" value="AAA"/>
    <property type="match status" value="2"/>
</dbReference>
<dbReference type="GO" id="GO:0005739">
    <property type="term" value="C:mitochondrion"/>
    <property type="evidence" value="ECO:0007669"/>
    <property type="project" value="TreeGrafter"/>
</dbReference>
<accession>A0AA43QH78</accession>
<sequence length="834" mass="92881">MRGWLLQRRLFYGFNARRSTTAKQDPIINIENATFYKKYPSETESVDSGNPPMFPNLNFQLPSNSSPPQNWAVIAPSNAGKTLFFDVLQGKHICIPPAARSYPFLSSDELDQRYRSSVRAIQYVGFDREKNGAGRMGTRGAYMSARYESRREETDFSLLDFLQGNTELNPSQQEGEKKVDSKHLDSVIDDLNLKALISMPMSNLSNGQTRRAWIARALLGKPLVLLLDEPFMGLDPATVNHLSALLFRISEARSPRIVLGLRPQDPLPDWVTHVLRLASAFHVESQGERTLYPLPGTNDLAKSVEGKPKVIKPSYSNQRGLPVWAPTKRKFAPTSREGLSLSLPKSPKKQRYNPNVLVRMSGVRIAYGEKVVLGDWEQKTSPLTDSERDVLAPGLWWSVGKGQRWGIFGSNGTGKTTLISLICSDHPQAYSQPLQVFGRSRLPQPGQPGLSVFDLQARIGQSSPEIHAFFPRSLSLRQTLENAWADTFLGSPKLTTEIDDTVDACLRWFEAELNPGFDPSTTQLVKRRDHHVHYDALPRSTDWADDVRFGEAPFSAQRVALFLRAVIKKPELVVLDEAFSGMDDYVRDKCILFLTWGEKRSFRIGQQYGIEARSVFPTPQHLTGDHEPISGLSDDQALICVSHVKEEVPGIVRHWMLLPESGSHKPPRFGVWDRPLESDEGIWQHIWDERLVLSSSRDFLRGNRVQDKVCIVTGSSSGLGRAMALAFASQGARLIICADLQPTPKSHFQAEEAGAPTHEVVCGCYGAGKGIFKKTNVAEGNDVHELVKEAVQAGGRLDVIVNNAGRKVTYTPKEEIPAPASAGNPYRSSNKLDQ</sequence>
<gene>
    <name evidence="5" type="ORF">OHK93_005732</name>
</gene>
<feature type="domain" description="ABC transporter" evidence="4">
    <location>
        <begin position="28"/>
        <end position="304"/>
    </location>
</feature>
<protein>
    <recommendedName>
        <fullName evidence="4">ABC transporter domain-containing protein</fullName>
    </recommendedName>
</protein>
<dbReference type="PANTHER" id="PTHR43514:SF4">
    <property type="entry name" value="ABC TRANSPORTER I FAMILY MEMBER 10"/>
    <property type="match status" value="1"/>
</dbReference>
<comment type="caution">
    <text evidence="5">The sequence shown here is derived from an EMBL/GenBank/DDBJ whole genome shotgun (WGS) entry which is preliminary data.</text>
</comment>
<reference evidence="5" key="1">
    <citation type="journal article" date="2023" name="Genome Biol. Evol.">
        <title>First Whole Genome Sequence and Flow Cytometry Genome Size Data for the Lichen-Forming Fungus Ramalina farinacea (Ascomycota).</title>
        <authorList>
            <person name="Llewellyn T."/>
            <person name="Mian S."/>
            <person name="Hill R."/>
            <person name="Leitch I.J."/>
            <person name="Gaya E."/>
        </authorList>
    </citation>
    <scope>NUCLEOTIDE SEQUENCE</scope>
    <source>
        <strain evidence="5">LIQ254RAFAR</strain>
    </source>
</reference>
<name>A0AA43QH78_9LECA</name>
<dbReference type="GO" id="GO:0016887">
    <property type="term" value="F:ATP hydrolysis activity"/>
    <property type="evidence" value="ECO:0007669"/>
    <property type="project" value="InterPro"/>
</dbReference>
<keyword evidence="2" id="KW-0067">ATP-binding</keyword>
<dbReference type="PROSITE" id="PS50893">
    <property type="entry name" value="ABC_TRANSPORTER_2"/>
    <property type="match status" value="1"/>
</dbReference>
<dbReference type="CDD" id="cd05233">
    <property type="entry name" value="SDR_c"/>
    <property type="match status" value="1"/>
</dbReference>
<dbReference type="PANTHER" id="PTHR43514">
    <property type="entry name" value="ABC TRANSPORTER I FAMILY MEMBER 10"/>
    <property type="match status" value="1"/>
</dbReference>
<dbReference type="Gene3D" id="3.40.50.300">
    <property type="entry name" value="P-loop containing nucleotide triphosphate hydrolases"/>
    <property type="match status" value="2"/>
</dbReference>
<dbReference type="Gene3D" id="3.40.50.720">
    <property type="entry name" value="NAD(P)-binding Rossmann-like Domain"/>
    <property type="match status" value="1"/>
</dbReference>
<evidence type="ECO:0000256" key="3">
    <source>
        <dbReference type="SAM" id="MobiDB-lite"/>
    </source>
</evidence>
<dbReference type="InterPro" id="IPR050334">
    <property type="entry name" value="Molybdenum_import_ModC"/>
</dbReference>
<dbReference type="GO" id="GO:0005524">
    <property type="term" value="F:ATP binding"/>
    <property type="evidence" value="ECO:0007669"/>
    <property type="project" value="UniProtKB-KW"/>
</dbReference>
<dbReference type="SUPFAM" id="SSF51735">
    <property type="entry name" value="NAD(P)-binding Rossmann-fold domains"/>
    <property type="match status" value="1"/>
</dbReference>
<dbReference type="InterPro" id="IPR003439">
    <property type="entry name" value="ABC_transporter-like_ATP-bd"/>
</dbReference>
<dbReference type="SUPFAM" id="SSF52540">
    <property type="entry name" value="P-loop containing nucleoside triphosphate hydrolases"/>
    <property type="match status" value="2"/>
</dbReference>
<organism evidence="5 6">
    <name type="scientific">Ramalina farinacea</name>
    <dbReference type="NCBI Taxonomy" id="258253"/>
    <lineage>
        <taxon>Eukaryota</taxon>
        <taxon>Fungi</taxon>
        <taxon>Dikarya</taxon>
        <taxon>Ascomycota</taxon>
        <taxon>Pezizomycotina</taxon>
        <taxon>Lecanoromycetes</taxon>
        <taxon>OSLEUM clade</taxon>
        <taxon>Lecanoromycetidae</taxon>
        <taxon>Lecanorales</taxon>
        <taxon>Lecanorineae</taxon>
        <taxon>Ramalinaceae</taxon>
        <taxon>Ramalina</taxon>
    </lineage>
</organism>
<evidence type="ECO:0000256" key="1">
    <source>
        <dbReference type="ARBA" id="ARBA00022741"/>
    </source>
</evidence>
<dbReference type="Pfam" id="PF00106">
    <property type="entry name" value="adh_short"/>
    <property type="match status" value="1"/>
</dbReference>
<dbReference type="PRINTS" id="PR00081">
    <property type="entry name" value="GDHRDH"/>
</dbReference>
<dbReference type="AlphaFoldDB" id="A0AA43QH78"/>
<dbReference type="InterPro" id="IPR003593">
    <property type="entry name" value="AAA+_ATPase"/>
</dbReference>
<evidence type="ECO:0000259" key="4">
    <source>
        <dbReference type="PROSITE" id="PS50893"/>
    </source>
</evidence>
<dbReference type="Proteomes" id="UP001161017">
    <property type="component" value="Unassembled WGS sequence"/>
</dbReference>